<evidence type="ECO:0000256" key="7">
    <source>
        <dbReference type="ARBA" id="ARBA00034307"/>
    </source>
</evidence>
<comment type="catalytic activity">
    <reaction evidence="13">
        <text>dibenzothiophene + 2 FMNH2 + 2 O2 = dibenzothiophene 5,5-dioxide + 2 FMN + 2 H2O + 2 H(+)</text>
        <dbReference type="Rhea" id="RHEA:49072"/>
        <dbReference type="ChEBI" id="CHEBI:15377"/>
        <dbReference type="ChEBI" id="CHEBI:15378"/>
        <dbReference type="ChEBI" id="CHEBI:15379"/>
        <dbReference type="ChEBI" id="CHEBI:23681"/>
        <dbReference type="ChEBI" id="CHEBI:57618"/>
        <dbReference type="ChEBI" id="CHEBI:58210"/>
        <dbReference type="ChEBI" id="CHEBI:90356"/>
        <dbReference type="EC" id="1.14.14.21"/>
    </reaction>
</comment>
<dbReference type="InterPro" id="IPR013786">
    <property type="entry name" value="AcylCoA_DH/ox_N"/>
</dbReference>
<dbReference type="SUPFAM" id="SSF56645">
    <property type="entry name" value="Acyl-CoA dehydrogenase NM domain-like"/>
    <property type="match status" value="1"/>
</dbReference>
<accession>A0A1V2I759</accession>
<comment type="subcellular location">
    <subcellularLocation>
        <location evidence="1">Cytoplasm</location>
    </subcellularLocation>
</comment>
<reference evidence="18" key="1">
    <citation type="submission" date="2016-10" db="EMBL/GenBank/DDBJ databases">
        <title>Frankia sp. NRRL B-16386 Genome sequencing.</title>
        <authorList>
            <person name="Ghodhbane-Gtari F."/>
            <person name="Swanson E."/>
            <person name="Gueddou A."/>
            <person name="Hezbri K."/>
            <person name="Ktari K."/>
            <person name="Nouioui I."/>
            <person name="Morris K."/>
            <person name="Simpson S."/>
            <person name="Abebe-Akele F."/>
            <person name="Thomas K."/>
            <person name="Gtari M."/>
            <person name="Tisa L.S."/>
        </authorList>
    </citation>
    <scope>NUCLEOTIDE SEQUENCE [LARGE SCALE GENOMIC DNA]</scope>
    <source>
        <strain evidence="18">NRRL B-16386</strain>
    </source>
</reference>
<evidence type="ECO:0000256" key="12">
    <source>
        <dbReference type="ARBA" id="ARBA00048445"/>
    </source>
</evidence>
<dbReference type="GO" id="GO:0006552">
    <property type="term" value="P:L-leucine catabolic process"/>
    <property type="evidence" value="ECO:0007669"/>
    <property type="project" value="TreeGrafter"/>
</dbReference>
<dbReference type="InterPro" id="IPR037069">
    <property type="entry name" value="AcylCoA_DH/ox_N_sf"/>
</dbReference>
<dbReference type="Proteomes" id="UP000188929">
    <property type="component" value="Unassembled WGS sequence"/>
</dbReference>
<keyword evidence="3" id="KW-0288">FMN</keyword>
<evidence type="ECO:0000256" key="11">
    <source>
        <dbReference type="ARBA" id="ARBA00047859"/>
    </source>
</evidence>
<dbReference type="GO" id="GO:0005737">
    <property type="term" value="C:cytoplasm"/>
    <property type="evidence" value="ECO:0007669"/>
    <property type="project" value="UniProtKB-SubCell"/>
</dbReference>
<dbReference type="InterPro" id="IPR013107">
    <property type="entry name" value="Acyl-CoA_DH_C"/>
</dbReference>
<dbReference type="GO" id="GO:0004497">
    <property type="term" value="F:monooxygenase activity"/>
    <property type="evidence" value="ECO:0007669"/>
    <property type="project" value="UniProtKB-KW"/>
</dbReference>
<comment type="caution">
    <text evidence="17">The sequence shown here is derived from an EMBL/GenBank/DDBJ whole genome shotgun (WGS) entry which is preliminary data.</text>
</comment>
<evidence type="ECO:0000256" key="6">
    <source>
        <dbReference type="ARBA" id="ARBA00023033"/>
    </source>
</evidence>
<dbReference type="Gene3D" id="1.10.540.10">
    <property type="entry name" value="Acyl-CoA dehydrogenase/oxidase, N-terminal domain"/>
    <property type="match status" value="1"/>
</dbReference>
<evidence type="ECO:0000259" key="16">
    <source>
        <dbReference type="Pfam" id="PF08028"/>
    </source>
</evidence>
<organism evidence="17 18">
    <name type="scientific">Pseudofrankia asymbiotica</name>
    <dbReference type="NCBI Taxonomy" id="1834516"/>
    <lineage>
        <taxon>Bacteria</taxon>
        <taxon>Bacillati</taxon>
        <taxon>Actinomycetota</taxon>
        <taxon>Actinomycetes</taxon>
        <taxon>Frankiales</taxon>
        <taxon>Frankiaceae</taxon>
        <taxon>Pseudofrankia</taxon>
    </lineage>
</organism>
<proteinExistence type="inferred from homology"/>
<dbReference type="PANTHER" id="PTHR43884:SF12">
    <property type="entry name" value="ISOVALERYL-COA DEHYDROGENASE, MITOCHONDRIAL-RELATED"/>
    <property type="match status" value="1"/>
</dbReference>
<evidence type="ECO:0000313" key="18">
    <source>
        <dbReference type="Proteomes" id="UP000188929"/>
    </source>
</evidence>
<dbReference type="InterPro" id="IPR009100">
    <property type="entry name" value="AcylCoA_DH/oxidase_NM_dom_sf"/>
</dbReference>
<dbReference type="Pfam" id="PF02771">
    <property type="entry name" value="Acyl-CoA_dh_N"/>
    <property type="match status" value="1"/>
</dbReference>
<evidence type="ECO:0000313" key="17">
    <source>
        <dbReference type="EMBL" id="ONH27584.1"/>
    </source>
</evidence>
<evidence type="ECO:0000259" key="14">
    <source>
        <dbReference type="Pfam" id="PF02770"/>
    </source>
</evidence>
<comment type="catalytic activity">
    <reaction evidence="11">
        <text>dibenzothiophene + FMNH2 + O2 = dibenzothiophene 5-oxide + FMN + H2O + H(+)</text>
        <dbReference type="Rhea" id="RHEA:49076"/>
        <dbReference type="ChEBI" id="CHEBI:15377"/>
        <dbReference type="ChEBI" id="CHEBI:15378"/>
        <dbReference type="ChEBI" id="CHEBI:15379"/>
        <dbReference type="ChEBI" id="CHEBI:23681"/>
        <dbReference type="ChEBI" id="CHEBI:23683"/>
        <dbReference type="ChEBI" id="CHEBI:57618"/>
        <dbReference type="ChEBI" id="CHEBI:58210"/>
    </reaction>
</comment>
<keyword evidence="2" id="KW-0285">Flavoprotein</keyword>
<dbReference type="InterPro" id="IPR036250">
    <property type="entry name" value="AcylCo_DH-like_C"/>
</dbReference>
<evidence type="ECO:0000256" key="5">
    <source>
        <dbReference type="ARBA" id="ARBA00023002"/>
    </source>
</evidence>
<dbReference type="InterPro" id="IPR006091">
    <property type="entry name" value="Acyl-CoA_Oxase/DH_mid-dom"/>
</dbReference>
<dbReference type="Gene3D" id="2.40.110.10">
    <property type="entry name" value="Butyryl-CoA Dehydrogenase, subunit A, domain 2"/>
    <property type="match status" value="1"/>
</dbReference>
<keyword evidence="5" id="KW-0560">Oxidoreductase</keyword>
<evidence type="ECO:0000256" key="3">
    <source>
        <dbReference type="ARBA" id="ARBA00022643"/>
    </source>
</evidence>
<dbReference type="Pfam" id="PF08028">
    <property type="entry name" value="Acyl-CoA_dh_2"/>
    <property type="match status" value="1"/>
</dbReference>
<comment type="catalytic activity">
    <reaction evidence="12">
        <text>dibenzothiophene 5-oxide + FMNH2 + O2 = dibenzothiophene 5,5-dioxide + FMN + H2O + H(+)</text>
        <dbReference type="Rhea" id="RHEA:49080"/>
        <dbReference type="ChEBI" id="CHEBI:15377"/>
        <dbReference type="ChEBI" id="CHEBI:15378"/>
        <dbReference type="ChEBI" id="CHEBI:15379"/>
        <dbReference type="ChEBI" id="CHEBI:23683"/>
        <dbReference type="ChEBI" id="CHEBI:57618"/>
        <dbReference type="ChEBI" id="CHEBI:58210"/>
        <dbReference type="ChEBI" id="CHEBI:90356"/>
    </reaction>
</comment>
<evidence type="ECO:0000256" key="13">
    <source>
        <dbReference type="ARBA" id="ARBA00049456"/>
    </source>
</evidence>
<gene>
    <name evidence="17" type="ORF">BL253_21940</name>
</gene>
<evidence type="ECO:0000256" key="10">
    <source>
        <dbReference type="ARBA" id="ARBA00034345"/>
    </source>
</evidence>
<evidence type="ECO:0000256" key="9">
    <source>
        <dbReference type="ARBA" id="ARBA00034328"/>
    </source>
</evidence>
<evidence type="ECO:0000259" key="15">
    <source>
        <dbReference type="Pfam" id="PF02771"/>
    </source>
</evidence>
<keyword evidence="6" id="KW-0503">Monooxygenase</keyword>
<feature type="domain" description="Acyl-CoA oxidase/dehydrogenase middle" evidence="14">
    <location>
        <begin position="134"/>
        <end position="225"/>
    </location>
</feature>
<dbReference type="AlphaFoldDB" id="A0A1V2I759"/>
<dbReference type="GO" id="GO:0008470">
    <property type="term" value="F:3-methylbutanoyl-CoA dehydrogenase activity"/>
    <property type="evidence" value="ECO:0007669"/>
    <property type="project" value="TreeGrafter"/>
</dbReference>
<dbReference type="GO" id="GO:0050660">
    <property type="term" value="F:flavin adenine dinucleotide binding"/>
    <property type="evidence" value="ECO:0007669"/>
    <property type="project" value="InterPro"/>
</dbReference>
<dbReference type="PIRSF" id="PIRSF016578">
    <property type="entry name" value="HsaA"/>
    <property type="match status" value="1"/>
</dbReference>
<evidence type="ECO:0000256" key="4">
    <source>
        <dbReference type="ARBA" id="ARBA00022741"/>
    </source>
</evidence>
<dbReference type="PANTHER" id="PTHR43884">
    <property type="entry name" value="ACYL-COA DEHYDROGENASE"/>
    <property type="match status" value="1"/>
</dbReference>
<evidence type="ECO:0000256" key="8">
    <source>
        <dbReference type="ARBA" id="ARBA00034317"/>
    </source>
</evidence>
<evidence type="ECO:0000256" key="2">
    <source>
        <dbReference type="ARBA" id="ARBA00022630"/>
    </source>
</evidence>
<dbReference type="InterPro" id="IPR046373">
    <property type="entry name" value="Acyl-CoA_Oxase/DH_mid-dom_sf"/>
</dbReference>
<dbReference type="EMBL" id="MOMC01000045">
    <property type="protein sequence ID" value="ONH27584.1"/>
    <property type="molecule type" value="Genomic_DNA"/>
</dbReference>
<dbReference type="EC" id="1.14.14.21" evidence="9"/>
<name>A0A1V2I759_9ACTN</name>
<keyword evidence="4" id="KW-0547">Nucleotide-binding</keyword>
<keyword evidence="18" id="KW-1185">Reference proteome</keyword>
<feature type="domain" description="Acyl-CoA dehydrogenase/oxidase N-terminal" evidence="15">
    <location>
        <begin position="13"/>
        <end position="102"/>
    </location>
</feature>
<dbReference type="Gene3D" id="1.20.140.10">
    <property type="entry name" value="Butyryl-CoA Dehydrogenase, subunit A, domain 3"/>
    <property type="match status" value="1"/>
</dbReference>
<dbReference type="Pfam" id="PF02770">
    <property type="entry name" value="Acyl-CoA_dh_M"/>
    <property type="match status" value="1"/>
</dbReference>
<comment type="pathway">
    <text evidence="7">Sulfur metabolism; dibenzothiophene degradation.</text>
</comment>
<feature type="domain" description="Acyl-CoA dehydrogenase C-terminal" evidence="16">
    <location>
        <begin position="250"/>
        <end position="380"/>
    </location>
</feature>
<dbReference type="SUPFAM" id="SSF47203">
    <property type="entry name" value="Acyl-CoA dehydrogenase C-terminal domain-like"/>
    <property type="match status" value="1"/>
</dbReference>
<sequence length="405" mass="43117">MLDRAFPPPRLGDEERGVLDRLQVALDERVEPAAAEHDARGRYPASSIAALKPTGITFASLPRDLGGIAASHRLTLEAQVRMAVADSSVAQIFRVHEDCVRELHVTAGPALRTRLGELLATERKVVGLAAAENGRRVDSPMTTLARRRDDGSYVLDGTKIYTTGAAGADLIAVAAFDPVAGAEDPIAGIRTFLVPPGAPGVRVAYDWDALGQRATESGTITFTAVEVEPPLGGLLATGLMPHSGPRFQAGFAAELVGLGVAALRAAAPFVRDRSRPWPSADTERASGDPTVRALTGELTADLVAAYTAVIATGDLLDAFEAGEIDRTQLAVPIYAAKATASRAALRATSEIFALMGTRSAKRELGFDRFWRNARTLSLHDPVAWKHVEIGRHVLEGWEPEPGLYQ</sequence>
<protein>
    <recommendedName>
        <fullName evidence="10">Dibenzothiophene monooxygenase</fullName>
        <ecNumber evidence="9">1.14.14.21</ecNumber>
    </recommendedName>
</protein>
<comment type="similarity">
    <text evidence="8">Belongs to the DszC flavin monooxygenase family.</text>
</comment>
<evidence type="ECO:0000256" key="1">
    <source>
        <dbReference type="ARBA" id="ARBA00004496"/>
    </source>
</evidence>
<dbReference type="STRING" id="1834516.BL253_21940"/>